<dbReference type="PANTHER" id="PTHR23347:SF6">
    <property type="entry name" value="FI17904P1"/>
    <property type="match status" value="1"/>
</dbReference>
<feature type="compositionally biased region" description="Low complexity" evidence="1">
    <location>
        <begin position="33"/>
        <end position="44"/>
    </location>
</feature>
<feature type="region of interest" description="Disordered" evidence="1">
    <location>
        <begin position="27"/>
        <end position="60"/>
    </location>
</feature>
<reference evidence="3" key="1">
    <citation type="submission" date="2025-08" db="UniProtKB">
        <authorList>
            <consortium name="RefSeq"/>
        </authorList>
    </citation>
    <scope>IDENTIFICATION</scope>
</reference>
<feature type="region of interest" description="Disordered" evidence="1">
    <location>
        <begin position="261"/>
        <end position="346"/>
    </location>
</feature>
<dbReference type="Proteomes" id="UP001652582">
    <property type="component" value="Chromosome 27"/>
</dbReference>
<evidence type="ECO:0000256" key="1">
    <source>
        <dbReference type="SAM" id="MobiDB-lite"/>
    </source>
</evidence>
<evidence type="ECO:0000313" key="2">
    <source>
        <dbReference type="Proteomes" id="UP001652582"/>
    </source>
</evidence>
<dbReference type="PANTHER" id="PTHR23347">
    <property type="entry name" value="COLORECTAL MUTANT CANCER PROTEIN MCC PROTEIN -RELATED"/>
    <property type="match status" value="1"/>
</dbReference>
<dbReference type="GeneID" id="112048778"/>
<organism evidence="2 3">
    <name type="scientific">Bicyclus anynana</name>
    <name type="common">Squinting bush brown butterfly</name>
    <dbReference type="NCBI Taxonomy" id="110368"/>
    <lineage>
        <taxon>Eukaryota</taxon>
        <taxon>Metazoa</taxon>
        <taxon>Ecdysozoa</taxon>
        <taxon>Arthropoda</taxon>
        <taxon>Hexapoda</taxon>
        <taxon>Insecta</taxon>
        <taxon>Pterygota</taxon>
        <taxon>Neoptera</taxon>
        <taxon>Endopterygota</taxon>
        <taxon>Lepidoptera</taxon>
        <taxon>Glossata</taxon>
        <taxon>Ditrysia</taxon>
        <taxon>Papilionoidea</taxon>
        <taxon>Nymphalidae</taxon>
        <taxon>Satyrinae</taxon>
        <taxon>Satyrini</taxon>
        <taxon>Mycalesina</taxon>
        <taxon>Bicyclus</taxon>
    </lineage>
</organism>
<feature type="region of interest" description="Disordered" evidence="1">
    <location>
        <begin position="83"/>
        <end position="107"/>
    </location>
</feature>
<feature type="compositionally biased region" description="Polar residues" evidence="1">
    <location>
        <begin position="50"/>
        <end position="60"/>
    </location>
</feature>
<accession>A0ABM3M4R4</accession>
<gene>
    <name evidence="3" type="primary">LOC112048778</name>
</gene>
<sequence length="717" mass="79169">MAGTRNSEPPRSTAYYYADLEKIKRQNGGYQDGGYQDDGYQQDGAFKQNGVPQNNRHPQENYIQNIQNRQNELSEYVESNEVVNDGGTKDIPPLRDRWSPEYSTPENGVKVETYSTAGTFPMPEPKEKEPLLAELEIVGRVPLTQLESGQTVRRSRSWYLCCPDIGEEEACRQSSWRYSSLRPVTAPPAPRNGDDQVATHSSGRVDDVATLRAERDALARALAAERQRAASAARAHDARLAELHGVIAELVRRRAADKLTKTIPEEEVSDECESTTQPAGELDIDPDVSRTEQNDNSSLLSPTELPTPQDPKLDPLPEDTDVSTTEHIRAEHPKLEVSPPQGSEQCSSLQLSERDSEICVSTARCCQYARGGAEGGGSCDRDRGSPALMPVSPGRCEAREAKLASRVRLRRTEDTESNQISDDEAWCVEAAERLALDVCSQAGLREALVAASNGDESVQSAAAAVWRARCLRLAADCRVLDCALAQAVDTAHRLSCACAVQESSSVALCGALRAADRALETYDVLLALAETQTAAPRSDSEYQDHITAKSTLNVNKLFQRAAAEAVACRLLRRLEAAPSWGEALLSPGPWHNHHQNNEGDKEVEPWSSECEARLRAHAARLKRDTVALRELRPPPTFYSPHDMEEADSRCSDSVSMEEMEAAVMMQEMLVAKEALAMDRAAALLKERTKPRHGENECTRRRHRERHWLDTPASETDL</sequence>
<dbReference type="InterPro" id="IPR040171">
    <property type="entry name" value="USBP1-like"/>
</dbReference>
<feature type="region of interest" description="Disordered" evidence="1">
    <location>
        <begin position="182"/>
        <end position="202"/>
    </location>
</feature>
<evidence type="ECO:0000313" key="3">
    <source>
        <dbReference type="RefSeq" id="XP_052745988.1"/>
    </source>
</evidence>
<feature type="compositionally biased region" description="Basic and acidic residues" evidence="1">
    <location>
        <begin position="686"/>
        <end position="698"/>
    </location>
</feature>
<feature type="compositionally biased region" description="Basic and acidic residues" evidence="1">
    <location>
        <begin position="324"/>
        <end position="335"/>
    </location>
</feature>
<dbReference type="RefSeq" id="XP_052745988.1">
    <property type="nucleotide sequence ID" value="XM_052890028.1"/>
</dbReference>
<feature type="region of interest" description="Disordered" evidence="1">
    <location>
        <begin position="686"/>
        <end position="717"/>
    </location>
</feature>
<keyword evidence="2" id="KW-1185">Reference proteome</keyword>
<protein>
    <submittedName>
        <fullName evidence="3">Uncharacterized protein LOC112048778</fullName>
    </submittedName>
</protein>
<proteinExistence type="predicted"/>
<feature type="compositionally biased region" description="Polar residues" evidence="1">
    <location>
        <begin position="294"/>
        <end position="306"/>
    </location>
</feature>
<name>A0ABM3M4R4_BICAN</name>